<organism evidence="5 6">
    <name type="scientific">Nonomuraea fuscirosea</name>
    <dbReference type="NCBI Taxonomy" id="1291556"/>
    <lineage>
        <taxon>Bacteria</taxon>
        <taxon>Bacillati</taxon>
        <taxon>Actinomycetota</taxon>
        <taxon>Actinomycetes</taxon>
        <taxon>Streptosporangiales</taxon>
        <taxon>Streptosporangiaceae</taxon>
        <taxon>Nonomuraea</taxon>
    </lineage>
</organism>
<reference evidence="5 6" key="1">
    <citation type="submission" date="2018-03" db="EMBL/GenBank/DDBJ databases">
        <title>Genomic Encyclopedia of Type Strains, Phase III (KMG-III): the genomes of soil and plant-associated and newly described type strains.</title>
        <authorList>
            <person name="Whitman W."/>
        </authorList>
    </citation>
    <scope>NUCLEOTIDE SEQUENCE [LARGE SCALE GENOMIC DNA]</scope>
    <source>
        <strain evidence="5 6">CGMCC 4.7104</strain>
    </source>
</reference>
<evidence type="ECO:0000313" key="5">
    <source>
        <dbReference type="EMBL" id="PRX52694.1"/>
    </source>
</evidence>
<dbReference type="InterPro" id="IPR027417">
    <property type="entry name" value="P-loop_NTPase"/>
</dbReference>
<dbReference type="Pfam" id="PF13365">
    <property type="entry name" value="Trypsin_2"/>
    <property type="match status" value="1"/>
</dbReference>
<feature type="repeat" description="WD" evidence="3">
    <location>
        <begin position="1025"/>
        <end position="1059"/>
    </location>
</feature>
<dbReference type="InterPro" id="IPR001680">
    <property type="entry name" value="WD40_rpt"/>
</dbReference>
<dbReference type="PROSITE" id="PS50082">
    <property type="entry name" value="WD_REPEATS_2"/>
    <property type="match status" value="14"/>
</dbReference>
<dbReference type="Gene3D" id="2.130.10.10">
    <property type="entry name" value="YVTN repeat-like/Quinoprotein amine dehydrogenase"/>
    <property type="match status" value="4"/>
</dbReference>
<evidence type="ECO:0000256" key="1">
    <source>
        <dbReference type="ARBA" id="ARBA00022574"/>
    </source>
</evidence>
<keyword evidence="6" id="KW-1185">Reference proteome</keyword>
<gene>
    <name evidence="5" type="ORF">B0I32_13191</name>
</gene>
<feature type="repeat" description="WD" evidence="3">
    <location>
        <begin position="1222"/>
        <end position="1263"/>
    </location>
</feature>
<dbReference type="CDD" id="cd00200">
    <property type="entry name" value="WD40"/>
    <property type="match status" value="3"/>
</dbReference>
<dbReference type="Pfam" id="PF20703">
    <property type="entry name" value="nSTAND1"/>
    <property type="match status" value="1"/>
</dbReference>
<dbReference type="PROSITE" id="PS00678">
    <property type="entry name" value="WD_REPEATS_1"/>
    <property type="match status" value="8"/>
</dbReference>
<dbReference type="SMART" id="SM00320">
    <property type="entry name" value="WD40"/>
    <property type="match status" value="14"/>
</dbReference>
<dbReference type="SUPFAM" id="SSF50978">
    <property type="entry name" value="WD40 repeat-like"/>
    <property type="match status" value="2"/>
</dbReference>
<evidence type="ECO:0000256" key="3">
    <source>
        <dbReference type="PROSITE-ProRule" id="PRU00221"/>
    </source>
</evidence>
<protein>
    <submittedName>
        <fullName evidence="5">WD40 repeat protein</fullName>
    </submittedName>
</protein>
<dbReference type="RefSeq" id="WP_106251738.1">
    <property type="nucleotide sequence ID" value="NZ_JBFAIL010000032.1"/>
</dbReference>
<dbReference type="Pfam" id="PF00400">
    <property type="entry name" value="WD40"/>
    <property type="match status" value="14"/>
</dbReference>
<feature type="repeat" description="WD" evidence="3">
    <location>
        <begin position="695"/>
        <end position="736"/>
    </location>
</feature>
<dbReference type="InterPro" id="IPR009003">
    <property type="entry name" value="Peptidase_S1_PA"/>
</dbReference>
<feature type="repeat" description="WD" evidence="3">
    <location>
        <begin position="1181"/>
        <end position="1222"/>
    </location>
</feature>
<dbReference type="EMBL" id="PVNG01000031">
    <property type="protein sequence ID" value="PRX52694.1"/>
    <property type="molecule type" value="Genomic_DNA"/>
</dbReference>
<feature type="repeat" description="WD" evidence="3">
    <location>
        <begin position="857"/>
        <end position="898"/>
    </location>
</feature>
<feature type="repeat" description="WD" evidence="3">
    <location>
        <begin position="776"/>
        <end position="817"/>
    </location>
</feature>
<accession>A0A2T0M5G5</accession>
<feature type="repeat" description="WD" evidence="3">
    <location>
        <begin position="1059"/>
        <end position="1100"/>
    </location>
</feature>
<name>A0A2T0M5G5_9ACTN</name>
<keyword evidence="1 3" id="KW-0853">WD repeat</keyword>
<comment type="caution">
    <text evidence="5">The sequence shown here is derived from an EMBL/GenBank/DDBJ whole genome shotgun (WGS) entry which is preliminary data.</text>
</comment>
<sequence>MRPERGIVEILSRHDDTPVGLGFLAGDRQVLTCAHVVNSALGRAEQDSSRPDKRVLLRYPFADGEAVRFAHVTAWHPERGGRFEYTDVCGLTLAEAMPGGAGPMTLADEGDDAEEVQAWGPSPNRPTNGHVSGRLMGLVDAARYQVDQEIRGVFAIRPGFSGGPVWSRATGQVLGMLQAVGREDVYVLSPAVLVAAWPEVLFRPPPCPYKGLRAFGEEDRELFFGRRRFVEELVDDAMRLPLVVVMGPSGSGKSSVIEAGLVPRLKDQGGITAVTMTPGEQPMRALARAFASSSSPLAEWERLLGSGGLRRCGRRLIEDLGLERLVVVMDQGEQLITHARARDRHVYEQFLNLLAELVTEAGDGGRPDLVVAMSIRDDFFGQLITSHRDLGPYLQHHARTLHSMSDAELREAITGPVAPPITIRRSLVDRLCADFRGRPAELPLLQFAMTQMWEQQRDRELSLESYERIGGIRALTRYADDRVELLPPTERAAARRILTSLVLPGTPDVARSASWSELRPGDRPVVRLLEKDRLVVISHRDLAGEPTVQVTHEALLRDWGRLRDWLEQDSDLREWKHNTALAKQAWLDTGQDPSMLLRGPVLARAGEMIASYPDDVGPLRAFIDESLSRQRAEEERARRLVRLTEALQLAARANVARTSVDGLLLGMCSLRRMITPEGQQALQERISGSRVLLAQLSHPAGVRSLACAPDGTMLATCGKDGTIRVWDVATRRELHAFEHHGVRALALSPDGVHLAGAGSDKTVRVWDSTTGRELHHLTHDDAVWTIAYAPDGESLVTGGADGTLRIWHLTSRRVTRHFSHRAVRTVAYSSDGAWVASGGEDGQARVWSVAGTRLIHRFGHDDAVSAVAFAPDGNSLATACADGTALVWDLETERVTHRYPHDAAVLSVAYSPDGETLAAAGADRRIRVWQLATGRELHRLTHDTVRTVRWSLDGARLTSGGDDGRVRVWDLSVQQVSRSFTHVGVRAVAAAPERACVATAGADGTARQWDLLTGKEIGSFAHRSVRAVSYAPGGSHLATGGDDRTVRVWDLETKREVTRLTHNHPVWVLAYSPDGSYLASGSADRIVRVWDVAAQQVRHHFSHGSVWALAWATDGKSLAAAGDRQGVRLWDLATGDVGHRFAHWPPMRAMAFAPHGTRLATASPDGTVGIWDLTTEQQILRLSHDGQVRVLTYSPDGTLLAGGGDKRTVHVWDLATGHEMHRFEHDGAVRALTFTPDGARLVSCGEDNLVKVWEVSAEALVEQARARLTRNLTEEEWRRYMPGEPYRQFRDDLT</sequence>
<evidence type="ECO:0000256" key="2">
    <source>
        <dbReference type="ARBA" id="ARBA00022737"/>
    </source>
</evidence>
<feature type="repeat" description="WD" evidence="3">
    <location>
        <begin position="898"/>
        <end position="939"/>
    </location>
</feature>
<dbReference type="Proteomes" id="UP000238312">
    <property type="component" value="Unassembled WGS sequence"/>
</dbReference>
<feature type="domain" description="Novel STAND NTPase 1" evidence="4">
    <location>
        <begin position="208"/>
        <end position="593"/>
    </location>
</feature>
<feature type="repeat" description="WD" evidence="3">
    <location>
        <begin position="1106"/>
        <end position="1140"/>
    </location>
</feature>
<evidence type="ECO:0000259" key="4">
    <source>
        <dbReference type="Pfam" id="PF20703"/>
    </source>
</evidence>
<evidence type="ECO:0000313" key="6">
    <source>
        <dbReference type="Proteomes" id="UP000238312"/>
    </source>
</evidence>
<dbReference type="SUPFAM" id="SSF52540">
    <property type="entry name" value="P-loop containing nucleoside triphosphate hydrolases"/>
    <property type="match status" value="1"/>
</dbReference>
<dbReference type="InterPro" id="IPR015943">
    <property type="entry name" value="WD40/YVTN_repeat-like_dom_sf"/>
</dbReference>
<dbReference type="InterPro" id="IPR020472">
    <property type="entry name" value="WD40_PAC1"/>
</dbReference>
<proteinExistence type="predicted"/>
<dbReference type="PANTHER" id="PTHR19879">
    <property type="entry name" value="TRANSCRIPTION INITIATION FACTOR TFIID"/>
    <property type="match status" value="1"/>
</dbReference>
<dbReference type="InterPro" id="IPR049052">
    <property type="entry name" value="nSTAND1"/>
</dbReference>
<feature type="repeat" description="WD" evidence="3">
    <location>
        <begin position="985"/>
        <end position="1019"/>
    </location>
</feature>
<dbReference type="SUPFAM" id="SSF50494">
    <property type="entry name" value="Trypsin-like serine proteases"/>
    <property type="match status" value="1"/>
</dbReference>
<dbReference type="InterPro" id="IPR036322">
    <property type="entry name" value="WD40_repeat_dom_sf"/>
</dbReference>
<feature type="repeat" description="WD" evidence="3">
    <location>
        <begin position="742"/>
        <end position="776"/>
    </location>
</feature>
<dbReference type="OrthoDB" id="218695at2"/>
<feature type="repeat" description="WD" evidence="3">
    <location>
        <begin position="943"/>
        <end position="979"/>
    </location>
</feature>
<dbReference type="PRINTS" id="PR00320">
    <property type="entry name" value="GPROTEINBRPT"/>
</dbReference>
<feature type="repeat" description="WD" evidence="3">
    <location>
        <begin position="823"/>
        <end position="857"/>
    </location>
</feature>
<feature type="repeat" description="WD" evidence="3">
    <location>
        <begin position="1140"/>
        <end position="1181"/>
    </location>
</feature>
<keyword evidence="2" id="KW-0677">Repeat</keyword>
<dbReference type="PANTHER" id="PTHR19879:SF9">
    <property type="entry name" value="TRANSCRIPTION INITIATION FACTOR TFIID SUBUNIT 5"/>
    <property type="match status" value="1"/>
</dbReference>
<dbReference type="PROSITE" id="PS50294">
    <property type="entry name" value="WD_REPEATS_REGION"/>
    <property type="match status" value="11"/>
</dbReference>
<dbReference type="InterPro" id="IPR019775">
    <property type="entry name" value="WD40_repeat_CS"/>
</dbReference>